<dbReference type="PANTHER" id="PTHR46010:SF1">
    <property type="entry name" value="PROTEIN IWS1 HOMOLOG"/>
    <property type="match status" value="1"/>
</dbReference>
<proteinExistence type="inferred from homology"/>
<feature type="region of interest" description="Disordered" evidence="3">
    <location>
        <begin position="1"/>
        <end position="258"/>
    </location>
</feature>
<feature type="compositionally biased region" description="Acidic residues" evidence="3">
    <location>
        <begin position="74"/>
        <end position="90"/>
    </location>
</feature>
<dbReference type="AlphaFoldDB" id="A0A7S2AA44"/>
<dbReference type="PROSITE" id="PS51319">
    <property type="entry name" value="TFIIS_N"/>
    <property type="match status" value="1"/>
</dbReference>
<accession>A0A7S2AA44</accession>
<feature type="compositionally biased region" description="Basic residues" evidence="3">
    <location>
        <begin position="227"/>
        <end position="241"/>
    </location>
</feature>
<organism evidence="5">
    <name type="scientific">Trieres chinensis</name>
    <name type="common">Marine centric diatom</name>
    <name type="synonym">Odontella sinensis</name>
    <dbReference type="NCBI Taxonomy" id="1514140"/>
    <lineage>
        <taxon>Eukaryota</taxon>
        <taxon>Sar</taxon>
        <taxon>Stramenopiles</taxon>
        <taxon>Ochrophyta</taxon>
        <taxon>Bacillariophyta</taxon>
        <taxon>Mediophyceae</taxon>
        <taxon>Biddulphiophycidae</taxon>
        <taxon>Eupodiscales</taxon>
        <taxon>Parodontellaceae</taxon>
        <taxon>Trieres</taxon>
    </lineage>
</organism>
<feature type="compositionally biased region" description="Acidic residues" evidence="3">
    <location>
        <begin position="187"/>
        <end position="198"/>
    </location>
</feature>
<dbReference type="Gene3D" id="1.20.930.10">
    <property type="entry name" value="Conserved domain common to transcription factors TFIIS, elongin A, CRSP70"/>
    <property type="match status" value="1"/>
</dbReference>
<dbReference type="Pfam" id="PF08711">
    <property type="entry name" value="Med26"/>
    <property type="match status" value="1"/>
</dbReference>
<dbReference type="GO" id="GO:0016973">
    <property type="term" value="P:poly(A)+ mRNA export from nucleus"/>
    <property type="evidence" value="ECO:0007669"/>
    <property type="project" value="TreeGrafter"/>
</dbReference>
<feature type="domain" description="TFIIS N-terminal" evidence="4">
    <location>
        <begin position="340"/>
        <end position="421"/>
    </location>
</feature>
<name>A0A7S2AA44_TRICV</name>
<feature type="compositionally biased region" description="Acidic residues" evidence="3">
    <location>
        <begin position="58"/>
        <end position="67"/>
    </location>
</feature>
<evidence type="ECO:0000256" key="1">
    <source>
        <dbReference type="ARBA" id="ARBA00037992"/>
    </source>
</evidence>
<keyword evidence="2" id="KW-0539">Nucleus</keyword>
<comment type="similarity">
    <text evidence="1">Belongs to the IWS1 family.</text>
</comment>
<sequence>MTEVRTMSGAAEDLFGDSSSDGGDTDDLLAEAGTKPVAKKKGGRLQKKAETRKRDIPDADDSDDDDGGGGGGDGSDDDGGLFDSDDSDDESPAKKSKKLKKKKDKGGKKKKKDRKSDAGSGKKMSKKEKMEAMAKRRRMKEQGGGVDTSEVSASLDADASRRRKKDGGEYDSEDSYASREFVRTKEDDDFIDDEDEDPEALRELYREQHFDDERPDGSESEDDQGRKLKKKNLKKSKPLRKRGPDALSDDDLKGDQVPDNPILAAVHKMKRKKKDVKKLSELEDEARAFVSKMEKAADQDDEAIKERRPATAKLIMLPEVLSILARRDIMRPLLDFELLNVSNRWLRPLRNGSLGNITVRQKLLQAIGNLTGENGIRPEDLKRSGFGKTVMVLYKHKSETPELKRQHKALIDKWSRSIFQKSGNMHDLEKAQAMRRGGGGLLAYAQAQAAETEMQDRAGSSAKGQDLSSVIAQGTKSAGDIGNNRVRVPYSKGFRFTVRPNDRVGDIRDNKTRISTVKGQREGLHKRMIDKNRPINKNQRSANISIEGRAAK</sequence>
<dbReference type="InterPro" id="IPR017923">
    <property type="entry name" value="TFIIS_N"/>
</dbReference>
<reference evidence="5" key="1">
    <citation type="submission" date="2021-01" db="EMBL/GenBank/DDBJ databases">
        <authorList>
            <person name="Corre E."/>
            <person name="Pelletier E."/>
            <person name="Niang G."/>
            <person name="Scheremetjew M."/>
            <person name="Finn R."/>
            <person name="Kale V."/>
            <person name="Holt S."/>
            <person name="Cochrane G."/>
            <person name="Meng A."/>
            <person name="Brown T."/>
            <person name="Cohen L."/>
        </authorList>
    </citation>
    <scope>NUCLEOTIDE SEQUENCE</scope>
    <source>
        <strain evidence="5">Grunow 1884</strain>
    </source>
</reference>
<evidence type="ECO:0000259" key="4">
    <source>
        <dbReference type="PROSITE" id="PS51319"/>
    </source>
</evidence>
<evidence type="ECO:0000313" key="5">
    <source>
        <dbReference type="EMBL" id="CAD9361742.1"/>
    </source>
</evidence>
<dbReference type="GO" id="GO:0005634">
    <property type="term" value="C:nucleus"/>
    <property type="evidence" value="ECO:0007669"/>
    <property type="project" value="UniProtKB-SubCell"/>
</dbReference>
<evidence type="ECO:0000256" key="3">
    <source>
        <dbReference type="SAM" id="MobiDB-lite"/>
    </source>
</evidence>
<dbReference type="InterPro" id="IPR035441">
    <property type="entry name" value="TFIIS/LEDGF_dom_sf"/>
</dbReference>
<feature type="compositionally biased region" description="Basic and acidic residues" evidence="3">
    <location>
        <begin position="47"/>
        <end position="57"/>
    </location>
</feature>
<dbReference type="InterPro" id="IPR051037">
    <property type="entry name" value="RNAPII_TF_IWS1"/>
</dbReference>
<comment type="subcellular location">
    <subcellularLocation>
        <location evidence="2">Nucleus</location>
    </subcellularLocation>
</comment>
<evidence type="ECO:0000256" key="2">
    <source>
        <dbReference type="PROSITE-ProRule" id="PRU00649"/>
    </source>
</evidence>
<feature type="compositionally biased region" description="Basic and acidic residues" evidence="3">
    <location>
        <begin position="199"/>
        <end position="217"/>
    </location>
</feature>
<feature type="compositionally biased region" description="Basic residues" evidence="3">
    <location>
        <begin position="37"/>
        <end position="46"/>
    </location>
</feature>
<dbReference type="EMBL" id="HBGO01038122">
    <property type="protein sequence ID" value="CAD9361742.1"/>
    <property type="molecule type" value="Transcribed_RNA"/>
</dbReference>
<feature type="compositionally biased region" description="Basic residues" evidence="3">
    <location>
        <begin position="94"/>
        <end position="113"/>
    </location>
</feature>
<gene>
    <name evidence="5" type="ORF">OSIN01602_LOCUS22063</name>
</gene>
<feature type="compositionally biased region" description="Basic and acidic residues" evidence="3">
    <location>
        <begin position="176"/>
        <end position="186"/>
    </location>
</feature>
<protein>
    <recommendedName>
        <fullName evidence="4">TFIIS N-terminal domain-containing protein</fullName>
    </recommendedName>
</protein>
<dbReference type="PANTHER" id="PTHR46010">
    <property type="entry name" value="PROTEIN IWS1 HOMOLOG"/>
    <property type="match status" value="1"/>
</dbReference>